<comment type="caution">
    <text evidence="2">The sequence shown here is derived from an EMBL/GenBank/DDBJ whole genome shotgun (WGS) entry which is preliminary data.</text>
</comment>
<feature type="compositionally biased region" description="Polar residues" evidence="1">
    <location>
        <begin position="106"/>
        <end position="116"/>
    </location>
</feature>
<organism evidence="2 3">
    <name type="scientific">Oryzias melastigma</name>
    <name type="common">Marine medaka</name>
    <dbReference type="NCBI Taxonomy" id="30732"/>
    <lineage>
        <taxon>Eukaryota</taxon>
        <taxon>Metazoa</taxon>
        <taxon>Chordata</taxon>
        <taxon>Craniata</taxon>
        <taxon>Vertebrata</taxon>
        <taxon>Euteleostomi</taxon>
        <taxon>Actinopterygii</taxon>
        <taxon>Neopterygii</taxon>
        <taxon>Teleostei</taxon>
        <taxon>Neoteleostei</taxon>
        <taxon>Acanthomorphata</taxon>
        <taxon>Ovalentaria</taxon>
        <taxon>Atherinomorphae</taxon>
        <taxon>Beloniformes</taxon>
        <taxon>Adrianichthyidae</taxon>
        <taxon>Oryziinae</taxon>
        <taxon>Oryzias</taxon>
    </lineage>
</organism>
<reference evidence="2" key="1">
    <citation type="journal article" name="BMC Genomics">
        <title>Long-read sequencing and de novo genome assembly of marine medaka (Oryzias melastigma).</title>
        <authorList>
            <person name="Liang P."/>
            <person name="Saqib H.S.A."/>
            <person name="Ni X."/>
            <person name="Shen Y."/>
        </authorList>
    </citation>
    <scope>NUCLEOTIDE SEQUENCE</scope>
    <source>
        <strain evidence="2">Bigg-433</strain>
    </source>
</reference>
<accession>A0A834BRE2</accession>
<sequence length="116" mass="12996">MSSSEYSYDGESLPPSRETFYIVAKLTAEDIFNVVFGIFNENTARKMSRLREELTCETVDAVIDSFREELSPKKKPLPFSQKRMGSVDDETGSSSPSAPKKRFSRQTETGSPNVSD</sequence>
<name>A0A834BRE2_ORYME</name>
<dbReference type="AlphaFoldDB" id="A0A834BRE2"/>
<proteinExistence type="predicted"/>
<evidence type="ECO:0000256" key="1">
    <source>
        <dbReference type="SAM" id="MobiDB-lite"/>
    </source>
</evidence>
<gene>
    <name evidence="2" type="ORF">FQA47_014414</name>
</gene>
<dbReference type="EMBL" id="WKFB01001194">
    <property type="protein sequence ID" value="KAF6714873.1"/>
    <property type="molecule type" value="Genomic_DNA"/>
</dbReference>
<dbReference type="Proteomes" id="UP000646548">
    <property type="component" value="Unassembled WGS sequence"/>
</dbReference>
<evidence type="ECO:0000313" key="2">
    <source>
        <dbReference type="EMBL" id="KAF6714873.1"/>
    </source>
</evidence>
<evidence type="ECO:0000313" key="3">
    <source>
        <dbReference type="Proteomes" id="UP000646548"/>
    </source>
</evidence>
<protein>
    <submittedName>
        <fullName evidence="2">Uncharacterized protein</fullName>
    </submittedName>
</protein>
<feature type="region of interest" description="Disordered" evidence="1">
    <location>
        <begin position="73"/>
        <end position="116"/>
    </location>
</feature>